<dbReference type="SUPFAM" id="SSF57701">
    <property type="entry name" value="Zn2/Cys6 DNA-binding domain"/>
    <property type="match status" value="1"/>
</dbReference>
<dbReference type="InterPro" id="IPR050613">
    <property type="entry name" value="Sec_Metabolite_Reg"/>
</dbReference>
<dbReference type="STRING" id="380704.G3YGY8"/>
<dbReference type="Proteomes" id="UP000009038">
    <property type="component" value="Unassembled WGS sequence"/>
</dbReference>
<protein>
    <recommendedName>
        <fullName evidence="6">Zn(2)-C6 fungal-type domain-containing protein</fullName>
    </recommendedName>
</protein>
<evidence type="ECO:0000313" key="8">
    <source>
        <dbReference type="Proteomes" id="UP000009038"/>
    </source>
</evidence>
<accession>G3YGY8</accession>
<sequence length="660" mass="74546">GAVEKNRIRVPSCEPCRLSKLACDHKRPACSRCANREITEKCVYRKNPFKRHRPISSATIIPWGKELISSRLPASGPNGLSPERPLATFQMKPYPNPGYQGSSSLKTVLHNLGDHLAVRIDTSRPHVNDQQSSRDAVLRADSSRMVDEGVQLLETFLDYLADGDFRQLFSEAKGSDLQTHLGTFLLFPFFESLANEIDTIRQSENRQASSFALSQRLFEKANEPVEIHSAMTLEEFAAQYTGLNLRWETVGLIITLAGYTSIASTEIRVPHPACKTEEERQLLRTNLVHLTNKCVGFCDSLDTLNDITMIFLYESFLLASIFYGDQSFKAWRRLNHASSALFADGLHETVKEKQYLPFFLTQLRQQIFARIYGSDISFAVFLGRPPRVSKRFCYTSMPLDIEEDTYSLVGKDLDQELAHLDRNGWNTLGQIRKSAVIRWSMITSMIREDALETLLGRNLTNVPQRIGDLQAKIDHAWKDLPPFLTIPTRDLWLKGRSCREVDILHQIRLLYLNTAFLIEWAASRHGLQDTGALFVNASELLSWVIEAIVRPWRVASCALPAAGAIAWYLLQPSSRVGFNLDLSSRRRSIENLSVLIAHMGVLHDPGDGNYQLFCHAKSALQSAMDTILSLPDPAQPENSLDMIGLPDRGSFMRMDDNMPY</sequence>
<keyword evidence="5" id="KW-0539">Nucleus</keyword>
<dbReference type="GO" id="GO:0003677">
    <property type="term" value="F:DNA binding"/>
    <property type="evidence" value="ECO:0007669"/>
    <property type="project" value="UniProtKB-KW"/>
</dbReference>
<evidence type="ECO:0000256" key="4">
    <source>
        <dbReference type="ARBA" id="ARBA00023163"/>
    </source>
</evidence>
<feature type="non-terminal residue" evidence="7">
    <location>
        <position position="1"/>
    </location>
</feature>
<dbReference type="InterPro" id="IPR036864">
    <property type="entry name" value="Zn2-C6_fun-type_DNA-bd_sf"/>
</dbReference>
<evidence type="ECO:0000256" key="1">
    <source>
        <dbReference type="ARBA" id="ARBA00004123"/>
    </source>
</evidence>
<dbReference type="EMBL" id="ACJE01000021">
    <property type="protein sequence ID" value="EHA18728.1"/>
    <property type="molecule type" value="Genomic_DNA"/>
</dbReference>
<dbReference type="InterPro" id="IPR001138">
    <property type="entry name" value="Zn2Cys6_DnaBD"/>
</dbReference>
<evidence type="ECO:0000256" key="3">
    <source>
        <dbReference type="ARBA" id="ARBA00023125"/>
    </source>
</evidence>
<dbReference type="OrthoDB" id="4898680at2759"/>
<keyword evidence="3" id="KW-0238">DNA-binding</keyword>
<keyword evidence="2" id="KW-0805">Transcription regulation</keyword>
<dbReference type="GO" id="GO:0009893">
    <property type="term" value="P:positive regulation of metabolic process"/>
    <property type="evidence" value="ECO:0007669"/>
    <property type="project" value="UniProtKB-ARBA"/>
</dbReference>
<feature type="domain" description="Zn(2)-C6 fungal-type" evidence="6">
    <location>
        <begin position="12"/>
        <end position="44"/>
    </location>
</feature>
<reference evidence="7 8" key="1">
    <citation type="journal article" date="2011" name="Genome Res.">
        <title>Comparative genomics of citric-acid-producing Aspergillus niger ATCC 1015 versus enzyme-producing CBS 513.88.</title>
        <authorList>
            <person name="Andersen M.R."/>
            <person name="Salazar M.P."/>
            <person name="Schaap P.J."/>
            <person name="van de Vondervoort P.J."/>
            <person name="Culley D."/>
            <person name="Thykaer J."/>
            <person name="Frisvad J.C."/>
            <person name="Nielsen K.F."/>
            <person name="Albang R."/>
            <person name="Albermann K."/>
            <person name="Berka R.M."/>
            <person name="Braus G.H."/>
            <person name="Braus-Stromeyer S.A."/>
            <person name="Corrochano L.M."/>
            <person name="Dai Z."/>
            <person name="van Dijck P.W."/>
            <person name="Hofmann G."/>
            <person name="Lasure L.L."/>
            <person name="Magnuson J.K."/>
            <person name="Menke H."/>
            <person name="Meijer M."/>
            <person name="Meijer S.L."/>
            <person name="Nielsen J.B."/>
            <person name="Nielsen M.L."/>
            <person name="van Ooyen A.J."/>
            <person name="Pel H.J."/>
            <person name="Poulsen L."/>
            <person name="Samson R.A."/>
            <person name="Stam H."/>
            <person name="Tsang A."/>
            <person name="van den Brink J.M."/>
            <person name="Atkins A."/>
            <person name="Aerts A."/>
            <person name="Shapiro H."/>
            <person name="Pangilinan J."/>
            <person name="Salamov A."/>
            <person name="Lou Y."/>
            <person name="Lindquist E."/>
            <person name="Lucas S."/>
            <person name="Grimwood J."/>
            <person name="Grigoriev I.V."/>
            <person name="Kubicek C.P."/>
            <person name="Martinez D."/>
            <person name="van Peij N.N."/>
            <person name="Roubos J.A."/>
            <person name="Nielsen J."/>
            <person name="Baker S.E."/>
        </authorList>
    </citation>
    <scope>NUCLEOTIDE SEQUENCE [LARGE SCALE GENOMIC DNA]</scope>
    <source>
        <strain evidence="8">ATCC 1015 / CBS 113.46 / FGSC A1144 / LSHB Ac4 / NCTC 3858a / NRRL 328 / USDA 3528.7</strain>
    </source>
</reference>
<proteinExistence type="predicted"/>
<organism evidence="7 8">
    <name type="scientific">Aspergillus niger (strain ATCC 1015 / CBS 113.46 / FGSC A1144 / LSHB Ac4 / NCTC 3858a / NRRL 328 / USDA 3528.7)</name>
    <dbReference type="NCBI Taxonomy" id="380704"/>
    <lineage>
        <taxon>Eukaryota</taxon>
        <taxon>Fungi</taxon>
        <taxon>Dikarya</taxon>
        <taxon>Ascomycota</taxon>
        <taxon>Pezizomycotina</taxon>
        <taxon>Eurotiomycetes</taxon>
        <taxon>Eurotiomycetidae</taxon>
        <taxon>Eurotiales</taxon>
        <taxon>Aspergillaceae</taxon>
        <taxon>Aspergillus</taxon>
        <taxon>Aspergillus subgen. Circumdati</taxon>
    </lineage>
</organism>
<evidence type="ECO:0000256" key="5">
    <source>
        <dbReference type="ARBA" id="ARBA00023242"/>
    </source>
</evidence>
<evidence type="ECO:0000259" key="6">
    <source>
        <dbReference type="PROSITE" id="PS50048"/>
    </source>
</evidence>
<name>G3YGY8_ASPNA</name>
<dbReference type="SMART" id="SM00066">
    <property type="entry name" value="GAL4"/>
    <property type="match status" value="1"/>
</dbReference>
<dbReference type="CDD" id="cd00067">
    <property type="entry name" value="GAL4"/>
    <property type="match status" value="1"/>
</dbReference>
<comment type="caution">
    <text evidence="7">The sequence shown here is derived from an EMBL/GenBank/DDBJ whole genome shotgun (WGS) entry which is preliminary data.</text>
</comment>
<dbReference type="Gene3D" id="4.10.240.10">
    <property type="entry name" value="Zn(2)-C6 fungal-type DNA-binding domain"/>
    <property type="match status" value="1"/>
</dbReference>
<dbReference type="PANTHER" id="PTHR31001:SF40">
    <property type="entry name" value="ZN(II)2CYS6 TRANSCRIPTION FACTOR (EUROFUNG)"/>
    <property type="match status" value="1"/>
</dbReference>
<dbReference type="PROSITE" id="PS00463">
    <property type="entry name" value="ZN2_CY6_FUNGAL_1"/>
    <property type="match status" value="1"/>
</dbReference>
<dbReference type="AlphaFoldDB" id="G3YGY8"/>
<dbReference type="HOGENOM" id="CLU_013296_0_0_1"/>
<evidence type="ECO:0000256" key="2">
    <source>
        <dbReference type="ARBA" id="ARBA00023015"/>
    </source>
</evidence>
<dbReference type="PANTHER" id="PTHR31001">
    <property type="entry name" value="UNCHARACTERIZED TRANSCRIPTIONAL REGULATORY PROTEIN"/>
    <property type="match status" value="1"/>
</dbReference>
<dbReference type="GO" id="GO:0008270">
    <property type="term" value="F:zinc ion binding"/>
    <property type="evidence" value="ECO:0007669"/>
    <property type="project" value="InterPro"/>
</dbReference>
<keyword evidence="4" id="KW-0804">Transcription</keyword>
<dbReference type="GO" id="GO:0005634">
    <property type="term" value="C:nucleus"/>
    <property type="evidence" value="ECO:0007669"/>
    <property type="project" value="UniProtKB-SubCell"/>
</dbReference>
<dbReference type="PROSITE" id="PS50048">
    <property type="entry name" value="ZN2_CY6_FUNGAL_2"/>
    <property type="match status" value="1"/>
</dbReference>
<gene>
    <name evidence="7" type="ORF">ASPNIDRAFT_120524</name>
</gene>
<comment type="subcellular location">
    <subcellularLocation>
        <location evidence="1">Nucleus</location>
    </subcellularLocation>
</comment>
<dbReference type="Pfam" id="PF00172">
    <property type="entry name" value="Zn_clus"/>
    <property type="match status" value="1"/>
</dbReference>
<evidence type="ECO:0000313" key="7">
    <source>
        <dbReference type="EMBL" id="EHA18728.1"/>
    </source>
</evidence>
<dbReference type="CDD" id="cd12148">
    <property type="entry name" value="fungal_TF_MHR"/>
    <property type="match status" value="1"/>
</dbReference>
<dbReference type="GO" id="GO:0000981">
    <property type="term" value="F:DNA-binding transcription factor activity, RNA polymerase II-specific"/>
    <property type="evidence" value="ECO:0007669"/>
    <property type="project" value="InterPro"/>
</dbReference>